<dbReference type="NCBIfam" id="NF033379">
    <property type="entry name" value="FrucBisAld_I"/>
    <property type="match status" value="1"/>
</dbReference>
<evidence type="ECO:0000256" key="1">
    <source>
        <dbReference type="ARBA" id="ARBA00000441"/>
    </source>
</evidence>
<evidence type="ECO:0000256" key="6">
    <source>
        <dbReference type="ARBA" id="ARBA00023239"/>
    </source>
</evidence>
<dbReference type="SUPFAM" id="SSF51569">
    <property type="entry name" value="Aldolase"/>
    <property type="match status" value="1"/>
</dbReference>
<evidence type="ECO:0000256" key="2">
    <source>
        <dbReference type="ARBA" id="ARBA00004714"/>
    </source>
</evidence>
<dbReference type="PANTHER" id="PTHR11627">
    <property type="entry name" value="FRUCTOSE-BISPHOSPHATE ALDOLASE"/>
    <property type="match status" value="1"/>
</dbReference>
<gene>
    <name evidence="9" type="ORF">EVA96_00790</name>
</gene>
<evidence type="ECO:0000256" key="7">
    <source>
        <dbReference type="ARBA" id="ARBA00029799"/>
    </source>
</evidence>
<evidence type="ECO:0000256" key="4">
    <source>
        <dbReference type="ARBA" id="ARBA00013068"/>
    </source>
</evidence>
<evidence type="ECO:0000256" key="8">
    <source>
        <dbReference type="ARBA" id="ARBA00072515"/>
    </source>
</evidence>
<dbReference type="FunFam" id="3.20.20.70:FF:000140">
    <property type="entry name" value="Fructose-bisphosphate aldolase"/>
    <property type="match status" value="1"/>
</dbReference>
<dbReference type="InterPro" id="IPR013785">
    <property type="entry name" value="Aldolase_TIM"/>
</dbReference>
<dbReference type="AlphaFoldDB" id="A0A520MND8"/>
<keyword evidence="6" id="KW-0456">Lyase</keyword>
<name>A0A520MND8_9GAMM</name>
<proteinExistence type="inferred from homology"/>
<comment type="pathway">
    <text evidence="2">Carbohydrate degradation; glycolysis; D-glyceraldehyde 3-phosphate and glycerone phosphate from D-glucose: step 4/4.</text>
</comment>
<evidence type="ECO:0000256" key="5">
    <source>
        <dbReference type="ARBA" id="ARBA00023152"/>
    </source>
</evidence>
<organism evidence="9 10">
    <name type="scientific">SAR86 cluster bacterium</name>
    <dbReference type="NCBI Taxonomy" id="2030880"/>
    <lineage>
        <taxon>Bacteria</taxon>
        <taxon>Pseudomonadati</taxon>
        <taxon>Pseudomonadota</taxon>
        <taxon>Gammaproteobacteria</taxon>
        <taxon>SAR86 cluster</taxon>
    </lineage>
</organism>
<evidence type="ECO:0000313" key="9">
    <source>
        <dbReference type="EMBL" id="RZO22716.1"/>
    </source>
</evidence>
<comment type="caution">
    <text evidence="9">The sequence shown here is derived from an EMBL/GenBank/DDBJ whole genome shotgun (WGS) entry which is preliminary data.</text>
</comment>
<dbReference type="EMBL" id="SHBI01000002">
    <property type="protein sequence ID" value="RZO22716.1"/>
    <property type="molecule type" value="Genomic_DNA"/>
</dbReference>
<sequence>MSLNSLEEIASYIVSEGKGILAADESNPTCGKRFDSIGVESNEDNRRDYREMLFRSNGMKGNIGGVILFDETIRQHAKDGTPLIDIISDQGALPGIKVDKGLQPIGDSEETVTVGLDGLDERLKEYASMGAKFTKWRAVIKIGDGMPSDECIDANMKALADYAKLVQDNGMVPMVEPEVLMDGGHSVDDCYSATERSLKSLFKHLIENDVNIKGTILKPNMITSGSTATEQASINEVAKMTIDCLLNNVPSSLPGITFLSGGQSDILATAHLNAMNKLDGLLWKVSFSYGRALQASALKAWMGKPENIFISQDALSHRAKMNKLASLGEWDESLEDE</sequence>
<accession>A0A520MND8</accession>
<dbReference type="Proteomes" id="UP000315782">
    <property type="component" value="Unassembled WGS sequence"/>
</dbReference>
<comment type="catalytic activity">
    <reaction evidence="1">
        <text>beta-D-fructose 1,6-bisphosphate = D-glyceraldehyde 3-phosphate + dihydroxyacetone phosphate</text>
        <dbReference type="Rhea" id="RHEA:14729"/>
        <dbReference type="ChEBI" id="CHEBI:32966"/>
        <dbReference type="ChEBI" id="CHEBI:57642"/>
        <dbReference type="ChEBI" id="CHEBI:59776"/>
        <dbReference type="EC" id="4.1.2.13"/>
    </reaction>
</comment>
<dbReference type="Pfam" id="PF00274">
    <property type="entry name" value="Glycolytic"/>
    <property type="match status" value="1"/>
</dbReference>
<evidence type="ECO:0000313" key="10">
    <source>
        <dbReference type="Proteomes" id="UP000315782"/>
    </source>
</evidence>
<dbReference type="Gene3D" id="3.20.20.70">
    <property type="entry name" value="Aldolase class I"/>
    <property type="match status" value="1"/>
</dbReference>
<protein>
    <recommendedName>
        <fullName evidence="8">Probable fructose-bisphosphate aldolase class 1</fullName>
        <ecNumber evidence="4">4.1.2.13</ecNumber>
    </recommendedName>
    <alternativeName>
        <fullName evidence="7">Fructose-bisphosphate aldolase class I</fullName>
    </alternativeName>
</protein>
<keyword evidence="5" id="KW-0324">Glycolysis</keyword>
<evidence type="ECO:0000256" key="3">
    <source>
        <dbReference type="ARBA" id="ARBA00010387"/>
    </source>
</evidence>
<comment type="similarity">
    <text evidence="3">Belongs to the class I fructose-bisphosphate aldolase family.</text>
</comment>
<reference evidence="9 10" key="1">
    <citation type="submission" date="2019-02" db="EMBL/GenBank/DDBJ databases">
        <title>Prokaryotic population dynamics and viral predation in marine succession experiment using metagenomics: the confinement effect.</title>
        <authorList>
            <person name="Haro-Moreno J.M."/>
            <person name="Rodriguez-Valera F."/>
            <person name="Lopez-Perez M."/>
        </authorList>
    </citation>
    <scope>NUCLEOTIDE SEQUENCE [LARGE SCALE GENOMIC DNA]</scope>
    <source>
        <strain evidence="9">MED-G163</strain>
    </source>
</reference>
<dbReference type="GO" id="GO:0006096">
    <property type="term" value="P:glycolytic process"/>
    <property type="evidence" value="ECO:0007669"/>
    <property type="project" value="UniProtKB-UniPathway"/>
</dbReference>
<dbReference type="GO" id="GO:0004332">
    <property type="term" value="F:fructose-bisphosphate aldolase activity"/>
    <property type="evidence" value="ECO:0007669"/>
    <property type="project" value="UniProtKB-EC"/>
</dbReference>
<dbReference type="UniPathway" id="UPA00109">
    <property type="reaction ID" value="UER00183"/>
</dbReference>
<dbReference type="EC" id="4.1.2.13" evidence="4"/>
<dbReference type="InterPro" id="IPR000741">
    <property type="entry name" value="FBA_I"/>
</dbReference>